<name>A0ABQ7R5G6_PLUXY</name>
<sequence length="105" mass="12192">MRWKRRINNGRIKRKTILESGCCVCKNGCTEEKKPKIICRVTPRPNTRRYSKIINNFIIIEVYRCMPLLGNEAETAPNWDVHIVHYAIVFMPEDEVAALLKATFG</sequence>
<comment type="caution">
    <text evidence="1">The sequence shown here is derived from an EMBL/GenBank/DDBJ whole genome shotgun (WGS) entry which is preliminary data.</text>
</comment>
<evidence type="ECO:0000313" key="2">
    <source>
        <dbReference type="Proteomes" id="UP000823941"/>
    </source>
</evidence>
<reference evidence="1 2" key="1">
    <citation type="submission" date="2021-06" db="EMBL/GenBank/DDBJ databases">
        <title>A haploid diamondback moth (Plutella xylostella L.) genome assembly resolves 31 chromosomes and identifies a diamide resistance mutation.</title>
        <authorList>
            <person name="Ward C.M."/>
            <person name="Perry K.D."/>
            <person name="Baker G."/>
            <person name="Powis K."/>
            <person name="Heckel D.G."/>
            <person name="Baxter S.W."/>
        </authorList>
    </citation>
    <scope>NUCLEOTIDE SEQUENCE [LARGE SCALE GENOMIC DNA]</scope>
    <source>
        <strain evidence="1 2">LV</strain>
        <tissue evidence="1">Single pupa</tissue>
    </source>
</reference>
<dbReference type="Proteomes" id="UP000823941">
    <property type="component" value="Chromosome 3"/>
</dbReference>
<keyword evidence="2" id="KW-1185">Reference proteome</keyword>
<proteinExistence type="predicted"/>
<protein>
    <submittedName>
        <fullName evidence="1">Uncharacterized protein</fullName>
    </submittedName>
</protein>
<dbReference type="EMBL" id="JAHIBW010000003">
    <property type="protein sequence ID" value="KAG7312493.1"/>
    <property type="molecule type" value="Genomic_DNA"/>
</dbReference>
<evidence type="ECO:0000313" key="1">
    <source>
        <dbReference type="EMBL" id="KAG7312493.1"/>
    </source>
</evidence>
<organism evidence="1 2">
    <name type="scientific">Plutella xylostella</name>
    <name type="common">Diamondback moth</name>
    <name type="synonym">Plutella maculipennis</name>
    <dbReference type="NCBI Taxonomy" id="51655"/>
    <lineage>
        <taxon>Eukaryota</taxon>
        <taxon>Metazoa</taxon>
        <taxon>Ecdysozoa</taxon>
        <taxon>Arthropoda</taxon>
        <taxon>Hexapoda</taxon>
        <taxon>Insecta</taxon>
        <taxon>Pterygota</taxon>
        <taxon>Neoptera</taxon>
        <taxon>Endopterygota</taxon>
        <taxon>Lepidoptera</taxon>
        <taxon>Glossata</taxon>
        <taxon>Ditrysia</taxon>
        <taxon>Yponomeutoidea</taxon>
        <taxon>Plutellidae</taxon>
        <taxon>Plutella</taxon>
    </lineage>
</organism>
<gene>
    <name evidence="1" type="ORF">JYU34_002012</name>
</gene>
<accession>A0ABQ7R5G6</accession>